<protein>
    <submittedName>
        <fullName evidence="4">ABC transporter substrate-binding protein</fullName>
    </submittedName>
</protein>
<dbReference type="GO" id="GO:1904680">
    <property type="term" value="F:peptide transmembrane transporter activity"/>
    <property type="evidence" value="ECO:0007669"/>
    <property type="project" value="TreeGrafter"/>
</dbReference>
<dbReference type="SUPFAM" id="SSF53850">
    <property type="entry name" value="Periplasmic binding protein-like II"/>
    <property type="match status" value="1"/>
</dbReference>
<dbReference type="InterPro" id="IPR030678">
    <property type="entry name" value="Peptide/Ni-bd"/>
</dbReference>
<dbReference type="GO" id="GO:0042597">
    <property type="term" value="C:periplasmic space"/>
    <property type="evidence" value="ECO:0007669"/>
    <property type="project" value="UniProtKB-ARBA"/>
</dbReference>
<dbReference type="PIRSF" id="PIRSF002741">
    <property type="entry name" value="MppA"/>
    <property type="match status" value="1"/>
</dbReference>
<dbReference type="PANTHER" id="PTHR30290">
    <property type="entry name" value="PERIPLASMIC BINDING COMPONENT OF ABC TRANSPORTER"/>
    <property type="match status" value="1"/>
</dbReference>
<dbReference type="PANTHER" id="PTHR30290:SF83">
    <property type="entry name" value="ABC TRANSPORTER SUBSTRATE-BINDING PROTEIN"/>
    <property type="match status" value="1"/>
</dbReference>
<dbReference type="PROSITE" id="PS51257">
    <property type="entry name" value="PROKAR_LIPOPROTEIN"/>
    <property type="match status" value="1"/>
</dbReference>
<feature type="domain" description="Solute-binding protein family 5" evidence="3">
    <location>
        <begin position="81"/>
        <end position="452"/>
    </location>
</feature>
<dbReference type="GO" id="GO:0043190">
    <property type="term" value="C:ATP-binding cassette (ABC) transporter complex"/>
    <property type="evidence" value="ECO:0007669"/>
    <property type="project" value="InterPro"/>
</dbReference>
<sequence>MTKWRSMFAITAGALLVVSACSSEDEPEDAAGSTGGTFSVGTDEPDHLTANRMTGAFDEVWALYAPLTKFADTAELQYVQAESVESDDATTWTITIKDGWTWHNGEPVTAQNYADAWNATAYGPNAWGNNGQLSNIEGYDELNPTEGEPTAEELSGVEVVDERTLRVTLKTADSQFPYKLSQPGFVALPEVAFDDLDAYDEAPIGNGPFMMDGTWEHDVEIRMVRYDDYQGDDQPNADEVIFRIYSDANTAYTDAIGGQVDIVSVPQTRLRQVEQDFGDRFIPFQAVRLDWLGFPLWDERYQDIKVRQAISMAIDRDEVNDAIFAGVYTPASSFHGPNAIGGGTEGLCGEFCEFNPERANELLDESDWEGSTLELWFPGGVGYEQTFEALANQVRQNLDAIDEVELKTQPGFPAFIEALEDETVTGMFRGGWGSLYPSMQNQLSAVWASTGDARAGAGGYVEPEVDQLILAANAAPSEDEAAALYQEAEARVFEDFPAVPLFYATYNFAHSENVSNVIIGFSQIELTQVVVNE</sequence>
<feature type="signal peptide" evidence="2">
    <location>
        <begin position="1"/>
        <end position="23"/>
    </location>
</feature>
<dbReference type="Gene3D" id="3.90.76.10">
    <property type="entry name" value="Dipeptide-binding Protein, Domain 1"/>
    <property type="match status" value="1"/>
</dbReference>
<evidence type="ECO:0000313" key="5">
    <source>
        <dbReference type="Proteomes" id="UP000469185"/>
    </source>
</evidence>
<organism evidence="4 5">
    <name type="scientific">Phytoactinopolyspora alkaliphila</name>
    <dbReference type="NCBI Taxonomy" id="1783498"/>
    <lineage>
        <taxon>Bacteria</taxon>
        <taxon>Bacillati</taxon>
        <taxon>Actinomycetota</taxon>
        <taxon>Actinomycetes</taxon>
        <taxon>Jiangellales</taxon>
        <taxon>Jiangellaceae</taxon>
        <taxon>Phytoactinopolyspora</taxon>
    </lineage>
</organism>
<feature type="region of interest" description="Disordered" evidence="1">
    <location>
        <begin position="25"/>
        <end position="45"/>
    </location>
</feature>
<feature type="chain" id="PRO_5038413617" evidence="2">
    <location>
        <begin position="24"/>
        <end position="533"/>
    </location>
</feature>
<dbReference type="InterPro" id="IPR000914">
    <property type="entry name" value="SBP_5_dom"/>
</dbReference>
<evidence type="ECO:0000259" key="3">
    <source>
        <dbReference type="Pfam" id="PF00496"/>
    </source>
</evidence>
<proteinExistence type="predicted"/>
<dbReference type="EMBL" id="JAAGOB010000012">
    <property type="protein sequence ID" value="NED97494.1"/>
    <property type="molecule type" value="Genomic_DNA"/>
</dbReference>
<dbReference type="Gene3D" id="3.40.190.10">
    <property type="entry name" value="Periplasmic binding protein-like II"/>
    <property type="match status" value="1"/>
</dbReference>
<dbReference type="AlphaFoldDB" id="A0A6N9YR86"/>
<evidence type="ECO:0000256" key="1">
    <source>
        <dbReference type="SAM" id="MobiDB-lite"/>
    </source>
</evidence>
<dbReference type="Proteomes" id="UP000469185">
    <property type="component" value="Unassembled WGS sequence"/>
</dbReference>
<dbReference type="Pfam" id="PF00496">
    <property type="entry name" value="SBP_bac_5"/>
    <property type="match status" value="1"/>
</dbReference>
<dbReference type="GO" id="GO:0015833">
    <property type="term" value="P:peptide transport"/>
    <property type="evidence" value="ECO:0007669"/>
    <property type="project" value="TreeGrafter"/>
</dbReference>
<keyword evidence="5" id="KW-1185">Reference proteome</keyword>
<gene>
    <name evidence="4" type="ORF">G1H11_19540</name>
</gene>
<reference evidence="4 5" key="1">
    <citation type="submission" date="2020-02" db="EMBL/GenBank/DDBJ databases">
        <authorList>
            <person name="Li X.-J."/>
            <person name="Feng X.-M."/>
        </authorList>
    </citation>
    <scope>NUCLEOTIDE SEQUENCE [LARGE SCALE GENOMIC DNA]</scope>
    <source>
        <strain evidence="4 5">CGMCC 4.7225</strain>
    </source>
</reference>
<evidence type="ECO:0000256" key="2">
    <source>
        <dbReference type="SAM" id="SignalP"/>
    </source>
</evidence>
<dbReference type="Gene3D" id="3.10.105.10">
    <property type="entry name" value="Dipeptide-binding Protein, Domain 3"/>
    <property type="match status" value="1"/>
</dbReference>
<dbReference type="RefSeq" id="WP_163820288.1">
    <property type="nucleotide sequence ID" value="NZ_JAAGOB010000012.1"/>
</dbReference>
<accession>A0A6N9YR86</accession>
<keyword evidence="2" id="KW-0732">Signal</keyword>
<name>A0A6N9YR86_9ACTN</name>
<dbReference type="InterPro" id="IPR039424">
    <property type="entry name" value="SBP_5"/>
</dbReference>
<evidence type="ECO:0000313" key="4">
    <source>
        <dbReference type="EMBL" id="NED97494.1"/>
    </source>
</evidence>
<dbReference type="CDD" id="cd00995">
    <property type="entry name" value="PBP2_NikA_DppA_OppA_like"/>
    <property type="match status" value="1"/>
</dbReference>
<comment type="caution">
    <text evidence="4">The sequence shown here is derived from an EMBL/GenBank/DDBJ whole genome shotgun (WGS) entry which is preliminary data.</text>
</comment>